<keyword evidence="5" id="KW-0472">Membrane</keyword>
<proteinExistence type="inferred from homology"/>
<evidence type="ECO:0000256" key="1">
    <source>
        <dbReference type="ARBA" id="ARBA00006484"/>
    </source>
</evidence>
<gene>
    <name evidence="6" type="ORF">BB560_000010</name>
</gene>
<dbReference type="SUPFAM" id="SSF51735">
    <property type="entry name" value="NAD(P)-binding Rossmann-fold domains"/>
    <property type="match status" value="1"/>
</dbReference>
<protein>
    <submittedName>
        <fullName evidence="6">Uncharacterized protein</fullName>
    </submittedName>
</protein>
<evidence type="ECO:0000313" key="7">
    <source>
        <dbReference type="Proteomes" id="UP000245609"/>
    </source>
</evidence>
<keyword evidence="7" id="KW-1185">Reference proteome</keyword>
<evidence type="ECO:0000256" key="3">
    <source>
        <dbReference type="ARBA" id="ARBA00023002"/>
    </source>
</evidence>
<feature type="transmembrane region" description="Helical" evidence="5">
    <location>
        <begin position="21"/>
        <end position="54"/>
    </location>
</feature>
<dbReference type="GO" id="GO:0016616">
    <property type="term" value="F:oxidoreductase activity, acting on the CH-OH group of donors, NAD or NADP as acceptor"/>
    <property type="evidence" value="ECO:0007669"/>
    <property type="project" value="TreeGrafter"/>
</dbReference>
<dbReference type="PRINTS" id="PR00081">
    <property type="entry name" value="GDHRDH"/>
</dbReference>
<dbReference type="PROSITE" id="PS00061">
    <property type="entry name" value="ADH_SHORT"/>
    <property type="match status" value="1"/>
</dbReference>
<comment type="similarity">
    <text evidence="1 4">Belongs to the short-chain dehydrogenases/reductases (SDR) family.</text>
</comment>
<dbReference type="InterPro" id="IPR002347">
    <property type="entry name" value="SDR_fam"/>
</dbReference>
<dbReference type="PANTHER" id="PTHR24322">
    <property type="entry name" value="PKSB"/>
    <property type="match status" value="1"/>
</dbReference>
<dbReference type="Gene3D" id="3.40.50.720">
    <property type="entry name" value="NAD(P)-binding Rossmann-like Domain"/>
    <property type="match status" value="1"/>
</dbReference>
<dbReference type="PANTHER" id="PTHR24322:SF736">
    <property type="entry name" value="RETINOL DEHYDROGENASE 10"/>
    <property type="match status" value="1"/>
</dbReference>
<sequence>MEIQLKDLLSKLTSRSLKHKVSILCIVLLISTSALLYTTGIVFSCAFGSAMVILLTTLSRKLIGVVYEEPINWSNQVVVISGGSNGIGRCAVESFMQYGAKVAILDINEPKYDINEKTCKYYECDIGDNAQITRTVNDIVETLGKPTVLLNNAAIVLIKSILDSSVEDFDRVSYLGSVYLTRAILPYMIENNSGHIITIASMLAFSGIPNCVSYCASKAAINIFFEGLRFELAQTKGGENIHVTTIFPAKVTTNMFSGVEVPQTLIPNTTPEQVAERALKSVLEQEGSDIFMPITGRLSIPLMCFPRFVRDWCHSILDVASSTKHFDGNKW</sequence>
<dbReference type="InterPro" id="IPR036291">
    <property type="entry name" value="NAD(P)-bd_dom_sf"/>
</dbReference>
<dbReference type="Pfam" id="PF00106">
    <property type="entry name" value="adh_short"/>
    <property type="match status" value="1"/>
</dbReference>
<dbReference type="AlphaFoldDB" id="A0A2T9ZLM6"/>
<dbReference type="EMBL" id="MBFS01000001">
    <property type="protein sequence ID" value="PVV05475.1"/>
    <property type="molecule type" value="Genomic_DNA"/>
</dbReference>
<dbReference type="STRING" id="133381.A0A2T9ZLM6"/>
<dbReference type="PRINTS" id="PR00080">
    <property type="entry name" value="SDRFAMILY"/>
</dbReference>
<comment type="caution">
    <text evidence="6">The sequence shown here is derived from an EMBL/GenBank/DDBJ whole genome shotgun (WGS) entry which is preliminary data.</text>
</comment>
<keyword evidence="3" id="KW-0560">Oxidoreductase</keyword>
<keyword evidence="5" id="KW-1133">Transmembrane helix</keyword>
<keyword evidence="5" id="KW-0812">Transmembrane</keyword>
<evidence type="ECO:0000313" key="6">
    <source>
        <dbReference type="EMBL" id="PVV05475.1"/>
    </source>
</evidence>
<organism evidence="6 7">
    <name type="scientific">Smittium megazygosporum</name>
    <dbReference type="NCBI Taxonomy" id="133381"/>
    <lineage>
        <taxon>Eukaryota</taxon>
        <taxon>Fungi</taxon>
        <taxon>Fungi incertae sedis</taxon>
        <taxon>Zoopagomycota</taxon>
        <taxon>Kickxellomycotina</taxon>
        <taxon>Harpellomycetes</taxon>
        <taxon>Harpellales</taxon>
        <taxon>Legeriomycetaceae</taxon>
        <taxon>Smittium</taxon>
    </lineage>
</organism>
<reference evidence="6 7" key="1">
    <citation type="journal article" date="2018" name="MBio">
        <title>Comparative Genomics Reveals the Core Gene Toolbox for the Fungus-Insect Symbiosis.</title>
        <authorList>
            <person name="Wang Y."/>
            <person name="Stata M."/>
            <person name="Wang W."/>
            <person name="Stajich J.E."/>
            <person name="White M.M."/>
            <person name="Moncalvo J.M."/>
        </authorList>
    </citation>
    <scope>NUCLEOTIDE SEQUENCE [LARGE SCALE GENOMIC DNA]</scope>
    <source>
        <strain evidence="6 7">SC-DP-2</strain>
    </source>
</reference>
<dbReference type="Proteomes" id="UP000245609">
    <property type="component" value="Unassembled WGS sequence"/>
</dbReference>
<keyword evidence="2" id="KW-0521">NADP</keyword>
<name>A0A2T9ZLM6_9FUNG</name>
<dbReference type="InterPro" id="IPR020904">
    <property type="entry name" value="Sc_DH/Rdtase_CS"/>
</dbReference>
<evidence type="ECO:0000256" key="4">
    <source>
        <dbReference type="RuleBase" id="RU000363"/>
    </source>
</evidence>
<evidence type="ECO:0000256" key="2">
    <source>
        <dbReference type="ARBA" id="ARBA00022857"/>
    </source>
</evidence>
<accession>A0A2T9ZLM6</accession>
<evidence type="ECO:0000256" key="5">
    <source>
        <dbReference type="SAM" id="Phobius"/>
    </source>
</evidence>
<dbReference type="OrthoDB" id="10253736at2759"/>